<evidence type="ECO:0000259" key="1">
    <source>
        <dbReference type="Pfam" id="PF10108"/>
    </source>
</evidence>
<sequence length="230" mass="25730">MNIYIDIETIPSQDPVIKQKFLDEVTAPGQYKKQDSIDAWLAENREAVGEENWKKTSFDGGLGHVCVIGVAINDGETKTFYAEDYLANEKKIITDLFELIDANYDPSKNIPPVFIGHNIAEFDLKFLFQRAVVLGVKPPKVIPFGARPWDKSLFDTMTVWAGHNGRVSLDKLCSVLGLNAKGSETGDDIDGSKVWDFVKDGKISVVAEYCKGDVDRVRDIHKRMTFQLTA</sequence>
<evidence type="ECO:0000313" key="2">
    <source>
        <dbReference type="EMBL" id="MBQ0268517.1"/>
    </source>
</evidence>
<evidence type="ECO:0000313" key="3">
    <source>
        <dbReference type="Proteomes" id="UP000674270"/>
    </source>
</evidence>
<protein>
    <recommendedName>
        <fullName evidence="1">Predicted 3'-5' exonuclease PolB-like domain-containing protein</fullName>
    </recommendedName>
</protein>
<accession>A0A8I2AJT0</accession>
<proteinExistence type="predicted"/>
<dbReference type="Gene3D" id="3.30.420.10">
    <property type="entry name" value="Ribonuclease H-like superfamily/Ribonuclease H"/>
    <property type="match status" value="1"/>
</dbReference>
<dbReference type="Proteomes" id="UP000674270">
    <property type="component" value="Unassembled WGS sequence"/>
</dbReference>
<feature type="domain" description="Predicted 3'-5' exonuclease PolB-like" evidence="1">
    <location>
        <begin position="74"/>
        <end position="214"/>
    </location>
</feature>
<comment type="caution">
    <text evidence="2">The sequence shown here is derived from an EMBL/GenBank/DDBJ whole genome shotgun (WGS) entry which is preliminary data.</text>
</comment>
<name>A0A8I2AJT0_9GAMM</name>
<gene>
    <name evidence="2" type="ORF">J7T18_09430</name>
</gene>
<dbReference type="RefSeq" id="WP_210848379.1">
    <property type="nucleotide sequence ID" value="NZ_JAGKLY010000003.1"/>
</dbReference>
<dbReference type="EMBL" id="JAGKLY010000003">
    <property type="protein sequence ID" value="MBQ0268517.1"/>
    <property type="molecule type" value="Genomic_DNA"/>
</dbReference>
<reference evidence="2" key="1">
    <citation type="submission" date="2021-03" db="EMBL/GenBank/DDBJ databases">
        <authorList>
            <person name="Stanton E."/>
        </authorList>
    </citation>
    <scope>NUCLEOTIDE SEQUENCE</scope>
    <source>
        <strain evidence="2">2020EL-00113</strain>
    </source>
</reference>
<dbReference type="Pfam" id="PF10108">
    <property type="entry name" value="DNA_pol_B_exo2"/>
    <property type="match status" value="1"/>
</dbReference>
<dbReference type="InterPro" id="IPR036397">
    <property type="entry name" value="RNaseH_sf"/>
</dbReference>
<dbReference type="InterPro" id="IPR012337">
    <property type="entry name" value="RNaseH-like_sf"/>
</dbReference>
<organism evidence="2 3">
    <name type="scientific">Providencia huaxiensis</name>
    <dbReference type="NCBI Taxonomy" id="2027290"/>
    <lineage>
        <taxon>Bacteria</taxon>
        <taxon>Pseudomonadati</taxon>
        <taxon>Pseudomonadota</taxon>
        <taxon>Gammaproteobacteria</taxon>
        <taxon>Enterobacterales</taxon>
        <taxon>Morganellaceae</taxon>
        <taxon>Providencia</taxon>
    </lineage>
</organism>
<dbReference type="InterPro" id="IPR019288">
    <property type="entry name" value="3'-5'_exonuclease_PolB-like"/>
</dbReference>
<dbReference type="SUPFAM" id="SSF53098">
    <property type="entry name" value="Ribonuclease H-like"/>
    <property type="match status" value="1"/>
</dbReference>
<dbReference type="AlphaFoldDB" id="A0A8I2AJT0"/>
<dbReference type="GO" id="GO:0003676">
    <property type="term" value="F:nucleic acid binding"/>
    <property type="evidence" value="ECO:0007669"/>
    <property type="project" value="InterPro"/>
</dbReference>